<feature type="domain" description="UBA" evidence="1">
    <location>
        <begin position="2"/>
        <end position="43"/>
    </location>
</feature>
<protein>
    <recommendedName>
        <fullName evidence="1">UBA domain-containing protein</fullName>
    </recommendedName>
</protein>
<proteinExistence type="predicted"/>
<evidence type="ECO:0000313" key="2">
    <source>
        <dbReference type="EMBL" id="KAB7497649.1"/>
    </source>
</evidence>
<dbReference type="PROSITE" id="PS50030">
    <property type="entry name" value="UBA"/>
    <property type="match status" value="1"/>
</dbReference>
<feature type="non-terminal residue" evidence="2">
    <location>
        <position position="230"/>
    </location>
</feature>
<evidence type="ECO:0000259" key="1">
    <source>
        <dbReference type="PROSITE" id="PS50030"/>
    </source>
</evidence>
<dbReference type="SUPFAM" id="SSF46934">
    <property type="entry name" value="UBA-like"/>
    <property type="match status" value="1"/>
</dbReference>
<sequence length="230" mass="26060">MDQDDEKISMLLGMGFPDVQAIKRALRLSNGDMNDAVTYLTENVLPSYNTVDDLRDVDMSDASTMGSAPPEYCNNSSGKQSNSLEFPATNLYELESRLFGESWVIPYKREESLGLCLIAATKLAEEGLCEADETCQRFLEKCLPECFQKLLNSLAVRRWGSDIQEGVLNMIDLLIDIIIARLRKGSLPEDLLRNSLSLVFDSETEWNQKNKHRTSEYIGEILYAEYNSKY</sequence>
<dbReference type="SMART" id="SM00165">
    <property type="entry name" value="UBA"/>
    <property type="match status" value="1"/>
</dbReference>
<dbReference type="EMBL" id="SEYY01020048">
    <property type="protein sequence ID" value="KAB7497649.1"/>
    <property type="molecule type" value="Genomic_DNA"/>
</dbReference>
<accession>A0A5N5SVF4</accession>
<name>A0A5N5SVF4_9CRUS</name>
<dbReference type="Gene3D" id="1.10.8.10">
    <property type="entry name" value="DNA helicase RuvA subunit, C-terminal domain"/>
    <property type="match status" value="1"/>
</dbReference>
<dbReference type="Pfam" id="PF00627">
    <property type="entry name" value="UBA"/>
    <property type="match status" value="1"/>
</dbReference>
<dbReference type="Proteomes" id="UP000326759">
    <property type="component" value="Unassembled WGS sequence"/>
</dbReference>
<dbReference type="AlphaFoldDB" id="A0A5N5SVF4"/>
<comment type="caution">
    <text evidence="2">The sequence shown here is derived from an EMBL/GenBank/DDBJ whole genome shotgun (WGS) entry which is preliminary data.</text>
</comment>
<reference evidence="2 3" key="1">
    <citation type="journal article" date="2019" name="PLoS Biol.">
        <title>Sex chromosomes control vertical transmission of feminizing Wolbachia symbionts in an isopod.</title>
        <authorList>
            <person name="Becking T."/>
            <person name="Chebbi M.A."/>
            <person name="Giraud I."/>
            <person name="Moumen B."/>
            <person name="Laverre T."/>
            <person name="Caubet Y."/>
            <person name="Peccoud J."/>
            <person name="Gilbert C."/>
            <person name="Cordaux R."/>
        </authorList>
    </citation>
    <scope>NUCLEOTIDE SEQUENCE [LARGE SCALE GENOMIC DNA]</scope>
    <source>
        <strain evidence="2">ANa2</strain>
        <tissue evidence="2">Whole body excluding digestive tract and cuticle</tissue>
    </source>
</reference>
<dbReference type="OrthoDB" id="6360939at2759"/>
<keyword evidence="3" id="KW-1185">Reference proteome</keyword>
<organism evidence="2 3">
    <name type="scientific">Armadillidium nasatum</name>
    <dbReference type="NCBI Taxonomy" id="96803"/>
    <lineage>
        <taxon>Eukaryota</taxon>
        <taxon>Metazoa</taxon>
        <taxon>Ecdysozoa</taxon>
        <taxon>Arthropoda</taxon>
        <taxon>Crustacea</taxon>
        <taxon>Multicrustacea</taxon>
        <taxon>Malacostraca</taxon>
        <taxon>Eumalacostraca</taxon>
        <taxon>Peracarida</taxon>
        <taxon>Isopoda</taxon>
        <taxon>Oniscidea</taxon>
        <taxon>Crinocheta</taxon>
        <taxon>Armadillidiidae</taxon>
        <taxon>Armadillidium</taxon>
    </lineage>
</organism>
<dbReference type="InterPro" id="IPR015940">
    <property type="entry name" value="UBA"/>
</dbReference>
<dbReference type="InterPro" id="IPR009060">
    <property type="entry name" value="UBA-like_sf"/>
</dbReference>
<gene>
    <name evidence="2" type="ORF">Anas_01166</name>
</gene>
<evidence type="ECO:0000313" key="3">
    <source>
        <dbReference type="Proteomes" id="UP000326759"/>
    </source>
</evidence>